<evidence type="ECO:0000313" key="3">
    <source>
        <dbReference type="EMBL" id="KAJ4832432.1"/>
    </source>
</evidence>
<dbReference type="SUPFAM" id="SSF81383">
    <property type="entry name" value="F-box domain"/>
    <property type="match status" value="2"/>
</dbReference>
<dbReference type="InterPro" id="IPR008972">
    <property type="entry name" value="Cupredoxin"/>
</dbReference>
<dbReference type="SUPFAM" id="SSF49503">
    <property type="entry name" value="Cupredoxins"/>
    <property type="match status" value="1"/>
</dbReference>
<dbReference type="EMBL" id="JAKUCV010005134">
    <property type="protein sequence ID" value="KAJ4832432.1"/>
    <property type="molecule type" value="Genomic_DNA"/>
</dbReference>
<reference evidence="3" key="1">
    <citation type="submission" date="2022-02" db="EMBL/GenBank/DDBJ databases">
        <authorList>
            <person name="Henning P.M."/>
            <person name="McCubbin A.G."/>
            <person name="Shore J.S."/>
        </authorList>
    </citation>
    <scope>NUCLEOTIDE SEQUENCE</scope>
    <source>
        <strain evidence="3">F60SS</strain>
        <tissue evidence="3">Leaves</tissue>
    </source>
</reference>
<dbReference type="PANTHER" id="PTHR31672:SF13">
    <property type="entry name" value="F-BOX PROTEIN CPR30-LIKE"/>
    <property type="match status" value="1"/>
</dbReference>
<dbReference type="OrthoDB" id="2121828at2759"/>
<evidence type="ECO:0000256" key="1">
    <source>
        <dbReference type="ARBA" id="ARBA00010609"/>
    </source>
</evidence>
<keyword evidence="4" id="KW-1185">Reference proteome</keyword>
<dbReference type="Pfam" id="PF00646">
    <property type="entry name" value="F-box"/>
    <property type="match status" value="2"/>
</dbReference>
<dbReference type="CDD" id="cd22157">
    <property type="entry name" value="F-box_AtFBW1-like"/>
    <property type="match status" value="1"/>
</dbReference>
<feature type="non-terminal residue" evidence="3">
    <location>
        <position position="730"/>
    </location>
</feature>
<dbReference type="GO" id="GO:0016491">
    <property type="term" value="F:oxidoreductase activity"/>
    <property type="evidence" value="ECO:0007669"/>
    <property type="project" value="InterPro"/>
</dbReference>
<dbReference type="NCBIfam" id="TIGR01640">
    <property type="entry name" value="F_box_assoc_1"/>
    <property type="match status" value="1"/>
</dbReference>
<organism evidence="3 4">
    <name type="scientific">Turnera subulata</name>
    <dbReference type="NCBI Taxonomy" id="218843"/>
    <lineage>
        <taxon>Eukaryota</taxon>
        <taxon>Viridiplantae</taxon>
        <taxon>Streptophyta</taxon>
        <taxon>Embryophyta</taxon>
        <taxon>Tracheophyta</taxon>
        <taxon>Spermatophyta</taxon>
        <taxon>Magnoliopsida</taxon>
        <taxon>eudicotyledons</taxon>
        <taxon>Gunneridae</taxon>
        <taxon>Pentapetalae</taxon>
        <taxon>rosids</taxon>
        <taxon>fabids</taxon>
        <taxon>Malpighiales</taxon>
        <taxon>Passifloraceae</taxon>
        <taxon>Turnera</taxon>
    </lineage>
</organism>
<evidence type="ECO:0000313" key="4">
    <source>
        <dbReference type="Proteomes" id="UP001141552"/>
    </source>
</evidence>
<dbReference type="Gene3D" id="1.20.1280.50">
    <property type="match status" value="1"/>
</dbReference>
<dbReference type="InterPro" id="IPR017451">
    <property type="entry name" value="F-box-assoc_interact_dom"/>
</dbReference>
<dbReference type="InterPro" id="IPR011706">
    <property type="entry name" value="Cu-oxidase_C"/>
</dbReference>
<dbReference type="Proteomes" id="UP001141552">
    <property type="component" value="Unassembled WGS sequence"/>
</dbReference>
<dbReference type="InterPro" id="IPR006527">
    <property type="entry name" value="F-box-assoc_dom_typ1"/>
</dbReference>
<dbReference type="AlphaFoldDB" id="A0A9Q0FL57"/>
<feature type="domain" description="F-box" evidence="2">
    <location>
        <begin position="40"/>
        <end position="80"/>
    </location>
</feature>
<dbReference type="InterPro" id="IPR050796">
    <property type="entry name" value="SCF_F-box_component"/>
</dbReference>
<dbReference type="Pfam" id="PF07734">
    <property type="entry name" value="FBA_1"/>
    <property type="match status" value="1"/>
</dbReference>
<dbReference type="GO" id="GO:0005507">
    <property type="term" value="F:copper ion binding"/>
    <property type="evidence" value="ECO:0007669"/>
    <property type="project" value="InterPro"/>
</dbReference>
<name>A0A9Q0FL57_9ROSI</name>
<dbReference type="SMART" id="SM00256">
    <property type="entry name" value="FBOX"/>
    <property type="match status" value="2"/>
</dbReference>
<proteinExistence type="inferred from homology"/>
<comment type="caution">
    <text evidence="3">The sequence shown here is derived from an EMBL/GenBank/DDBJ whole genome shotgun (WGS) entry which is preliminary data.</text>
</comment>
<dbReference type="InterPro" id="IPR001810">
    <property type="entry name" value="F-box_dom"/>
</dbReference>
<sequence length="730" mass="84197">KKKSGIYEEEEMGKKAKVKEECAAERGIANDYEMGHQAQLVEDLIREILVRLPPKSLYRFRSVCKTWLDAISHPDFTRDHLSRVCSESKDSHGHNHICLFHPFWRAPSLLYEERSECCTNLDDETEEETIIQMRTMPLPLELNNEQTKLQLSGSCDGLVLIIFHRPMDDDACVIISNPSTREFKRIDIPLPESAADDAWGIGYDHLNCCYKLVRAPFLRDDSPVQVFSLKTNSWKTTASFDDFLYRTRCSDPVTANRCPHWKASYRKTKQIHIIYFDPSQEDFRVVPLPNEAKDFLGVGHPTGLLGTLDIFGVGGSLGLCLNNHGHQVSLWSMQEHGVRESWVKLYTVMSNTPTSDLVLTTPWCIIKDKKILFRVEEKNAFYSYDVKTKMFRKVDIPVIRNFSRWCSDRNRTPYIETLLSPHHSIIIASINNVTFVMPTTALLQAHFFNISGVFTTDFPAKPPHVFNYTGSGPANLQTRKGTKVYRLKYNSTVQLVLQDTGIISPENHPVHLHGFNFFAVGRGIGNCNPKQDSKKFNLADPKYTHGDLKWHSWWMMAKALMSHFCHPQKIFQNVKPNTGCVRRVTEEKNQHIRKMRRTRCWLPINRTLSPLRENIKFVLKPFVLCSLKIKLLTSSIGLQASHKGFGDHNEVFDYKMAHQTELMLEDRMIQEILVRLPLKSIVRFSSLSKTWKDTINYPDFIWSHIQQWNAPSNKFFFALKKKPTECSAVI</sequence>
<dbReference type="Pfam" id="PF07731">
    <property type="entry name" value="Cu-oxidase_2"/>
    <property type="match status" value="1"/>
</dbReference>
<evidence type="ECO:0000259" key="2">
    <source>
        <dbReference type="SMART" id="SM00256"/>
    </source>
</evidence>
<protein>
    <recommendedName>
        <fullName evidence="2">F-box domain-containing protein</fullName>
    </recommendedName>
</protein>
<gene>
    <name evidence="3" type="ORF">Tsubulata_028490</name>
</gene>
<dbReference type="PANTHER" id="PTHR31672">
    <property type="entry name" value="BNACNNG10540D PROTEIN"/>
    <property type="match status" value="1"/>
</dbReference>
<comment type="similarity">
    <text evidence="1">Belongs to the multicopper oxidase family.</text>
</comment>
<feature type="domain" description="F-box" evidence="2">
    <location>
        <begin position="664"/>
        <end position="704"/>
    </location>
</feature>
<reference evidence="3" key="2">
    <citation type="journal article" date="2023" name="Plants (Basel)">
        <title>Annotation of the Turnera subulata (Passifloraceae) Draft Genome Reveals the S-Locus Evolved after the Divergence of Turneroideae from Passifloroideae in a Stepwise Manner.</title>
        <authorList>
            <person name="Henning P.M."/>
            <person name="Roalson E.H."/>
            <person name="Mir W."/>
            <person name="McCubbin A.G."/>
            <person name="Shore J.S."/>
        </authorList>
    </citation>
    <scope>NUCLEOTIDE SEQUENCE</scope>
    <source>
        <strain evidence="3">F60SS</strain>
    </source>
</reference>
<dbReference type="Gene3D" id="2.60.40.420">
    <property type="entry name" value="Cupredoxins - blue copper proteins"/>
    <property type="match status" value="1"/>
</dbReference>
<dbReference type="InterPro" id="IPR036047">
    <property type="entry name" value="F-box-like_dom_sf"/>
</dbReference>
<accession>A0A9Q0FL57</accession>